<gene>
    <name evidence="16" type="ORF">SYNPS1DRAFT_18028</name>
</gene>
<evidence type="ECO:0000313" key="16">
    <source>
        <dbReference type="EMBL" id="RKP23835.1"/>
    </source>
</evidence>
<accession>A0A4P9YVK0</accession>
<comment type="pathway">
    <text evidence="4">Lipid metabolism; peroxisomal fatty acid beta-oxidation.</text>
</comment>
<keyword evidence="11" id="KW-0443">Lipid metabolism</keyword>
<dbReference type="OrthoDB" id="538336at2759"/>
<dbReference type="InterPro" id="IPR055060">
    <property type="entry name" value="ACOX_C_alpha1"/>
</dbReference>
<keyword evidence="10" id="KW-0560">Oxidoreductase</keyword>
<feature type="domain" description="Acyl-coenzyme A oxidase N-terminal" evidence="14">
    <location>
        <begin position="34"/>
        <end position="146"/>
    </location>
</feature>
<dbReference type="GO" id="GO:0055088">
    <property type="term" value="P:lipid homeostasis"/>
    <property type="evidence" value="ECO:0007669"/>
    <property type="project" value="TreeGrafter"/>
</dbReference>
<dbReference type="FunFam" id="2.40.110.10:FF:000050">
    <property type="entry name" value="Acyl-coenzyme A oxidase"/>
    <property type="match status" value="1"/>
</dbReference>
<evidence type="ECO:0000256" key="2">
    <source>
        <dbReference type="ARBA" id="ARBA00001974"/>
    </source>
</evidence>
<evidence type="ECO:0000313" key="17">
    <source>
        <dbReference type="Proteomes" id="UP000278143"/>
    </source>
</evidence>
<dbReference type="GO" id="GO:0005504">
    <property type="term" value="F:fatty acid binding"/>
    <property type="evidence" value="ECO:0007669"/>
    <property type="project" value="TreeGrafter"/>
</dbReference>
<organism evidence="16 17">
    <name type="scientific">Syncephalis pseudoplumigaleata</name>
    <dbReference type="NCBI Taxonomy" id="1712513"/>
    <lineage>
        <taxon>Eukaryota</taxon>
        <taxon>Fungi</taxon>
        <taxon>Fungi incertae sedis</taxon>
        <taxon>Zoopagomycota</taxon>
        <taxon>Zoopagomycotina</taxon>
        <taxon>Zoopagomycetes</taxon>
        <taxon>Zoopagales</taxon>
        <taxon>Piptocephalidaceae</taxon>
        <taxon>Syncephalis</taxon>
    </lineage>
</organism>
<evidence type="ECO:0000256" key="10">
    <source>
        <dbReference type="ARBA" id="ARBA00023002"/>
    </source>
</evidence>
<dbReference type="FunFam" id="1.20.140.10:FF:000015">
    <property type="entry name" value="Acyl-coenzyme A oxidase"/>
    <property type="match status" value="1"/>
</dbReference>
<evidence type="ECO:0000256" key="13">
    <source>
        <dbReference type="SAM" id="MobiDB-lite"/>
    </source>
</evidence>
<name>A0A4P9YVK0_9FUNG</name>
<evidence type="ECO:0000256" key="1">
    <source>
        <dbReference type="ARBA" id="ARBA00001201"/>
    </source>
</evidence>
<sequence length="460" mass="51205">MSISTSNNITSAHAASKEHPDLARERALASFSARQLTHLLNGGPQNTAAIERIQRILGQEKIFDSMLACHLSHEGKYLRGIQMLERLQALRKKHNWSKADMAIVFMELKESMPAVLSNDAIVETLETQATDEQRARWVPLAKNWAILGCYSQSELAHGSNVRGIETTATFLPESDELELNSPTLTSAKWWIAGMGRTACVALVMAQLVLADGTRAGIFPFMVQVRSFVDHKLLPGVETGNVGPSYGYNIIDFGYLSFKGVRIPRSNMLMRHAVLTREGKLHRTKMHDQRHVYSTLLSGRMIVIADASSYLSIGCTITTRYSLVRRQFSNREANKDATEEVVILDHQSQQHRVLVPICEAYAFHFTSQRMKQLYQLLLSQELSTEEANSMLATMHAAATALKPYMASTTSASLETLRRACGGHGYSEFSGFPPLITSYVQYNTGEGENHIMAQQAARALLK</sequence>
<dbReference type="InterPro" id="IPR046373">
    <property type="entry name" value="Acyl-CoA_Oxase/DH_mid-dom_sf"/>
</dbReference>
<evidence type="ECO:0000256" key="11">
    <source>
        <dbReference type="ARBA" id="ARBA00023098"/>
    </source>
</evidence>
<dbReference type="GO" id="GO:0071949">
    <property type="term" value="F:FAD binding"/>
    <property type="evidence" value="ECO:0007669"/>
    <property type="project" value="InterPro"/>
</dbReference>
<evidence type="ECO:0000256" key="8">
    <source>
        <dbReference type="ARBA" id="ARBA00022827"/>
    </source>
</evidence>
<evidence type="ECO:0000256" key="3">
    <source>
        <dbReference type="ARBA" id="ARBA00004275"/>
    </source>
</evidence>
<proteinExistence type="inferred from homology"/>
<evidence type="ECO:0000259" key="14">
    <source>
        <dbReference type="Pfam" id="PF14749"/>
    </source>
</evidence>
<dbReference type="PANTHER" id="PTHR10909:SF250">
    <property type="entry name" value="PEROXISOMAL ACYL-COENZYME A OXIDASE 1"/>
    <property type="match status" value="1"/>
</dbReference>
<dbReference type="Gene3D" id="1.10.540.10">
    <property type="entry name" value="Acyl-CoA dehydrogenase/oxidase, N-terminal domain"/>
    <property type="match status" value="1"/>
</dbReference>
<dbReference type="AlphaFoldDB" id="A0A4P9YVK0"/>
<keyword evidence="7" id="KW-0285">Flavoprotein</keyword>
<evidence type="ECO:0000256" key="9">
    <source>
        <dbReference type="ARBA" id="ARBA00022832"/>
    </source>
</evidence>
<keyword evidence="8" id="KW-0274">FAD</keyword>
<dbReference type="InterPro" id="IPR012258">
    <property type="entry name" value="Acyl-CoA_oxidase"/>
</dbReference>
<feature type="domain" description="Acyl-CoA oxidase C-alpha1" evidence="15">
    <location>
        <begin position="292"/>
        <end position="459"/>
    </location>
</feature>
<evidence type="ECO:0000256" key="5">
    <source>
        <dbReference type="ARBA" id="ARBA00006288"/>
    </source>
</evidence>
<feature type="region of interest" description="Disordered" evidence="13">
    <location>
        <begin position="1"/>
        <end position="21"/>
    </location>
</feature>
<dbReference type="GO" id="GO:0003997">
    <property type="term" value="F:acyl-CoA oxidase activity"/>
    <property type="evidence" value="ECO:0007669"/>
    <property type="project" value="UniProtKB-EC"/>
</dbReference>
<feature type="non-terminal residue" evidence="16">
    <location>
        <position position="460"/>
    </location>
</feature>
<evidence type="ECO:0000256" key="4">
    <source>
        <dbReference type="ARBA" id="ARBA00004846"/>
    </source>
</evidence>
<dbReference type="EMBL" id="KZ990648">
    <property type="protein sequence ID" value="RKP23835.1"/>
    <property type="molecule type" value="Genomic_DNA"/>
</dbReference>
<reference evidence="17" key="1">
    <citation type="journal article" date="2018" name="Nat. Microbiol.">
        <title>Leveraging single-cell genomics to expand the fungal tree of life.</title>
        <authorList>
            <person name="Ahrendt S.R."/>
            <person name="Quandt C.A."/>
            <person name="Ciobanu D."/>
            <person name="Clum A."/>
            <person name="Salamov A."/>
            <person name="Andreopoulos B."/>
            <person name="Cheng J.F."/>
            <person name="Woyke T."/>
            <person name="Pelin A."/>
            <person name="Henrissat B."/>
            <person name="Reynolds N.K."/>
            <person name="Benny G.L."/>
            <person name="Smith M.E."/>
            <person name="James T.Y."/>
            <person name="Grigoriev I.V."/>
        </authorList>
    </citation>
    <scope>NUCLEOTIDE SEQUENCE [LARGE SCALE GENOMIC DNA]</scope>
    <source>
        <strain evidence="17">Benny S71-1</strain>
    </source>
</reference>
<evidence type="ECO:0000259" key="15">
    <source>
        <dbReference type="Pfam" id="PF22924"/>
    </source>
</evidence>
<evidence type="ECO:0000256" key="6">
    <source>
        <dbReference type="ARBA" id="ARBA00012870"/>
    </source>
</evidence>
<dbReference type="GO" id="GO:0005777">
    <property type="term" value="C:peroxisome"/>
    <property type="evidence" value="ECO:0007669"/>
    <property type="project" value="UniProtKB-SubCell"/>
</dbReference>
<dbReference type="SUPFAM" id="SSF56645">
    <property type="entry name" value="Acyl-CoA dehydrogenase NM domain-like"/>
    <property type="match status" value="1"/>
</dbReference>
<keyword evidence="9" id="KW-0276">Fatty acid metabolism</keyword>
<dbReference type="Gene3D" id="2.40.110.10">
    <property type="entry name" value="Butyryl-CoA Dehydrogenase, subunit A, domain 2"/>
    <property type="match status" value="1"/>
</dbReference>
<dbReference type="InterPro" id="IPR029320">
    <property type="entry name" value="Acyl-CoA_ox_N"/>
</dbReference>
<comment type="similarity">
    <text evidence="5">Belongs to the acyl-CoA oxidase family.</text>
</comment>
<keyword evidence="17" id="KW-1185">Reference proteome</keyword>
<feature type="compositionally biased region" description="Polar residues" evidence="13">
    <location>
        <begin position="1"/>
        <end position="13"/>
    </location>
</feature>
<comment type="catalytic activity">
    <reaction evidence="1">
        <text>a 2,3-saturated acyl-CoA + O2 = a (2E)-enoyl-CoA + H2O2</text>
        <dbReference type="Rhea" id="RHEA:38959"/>
        <dbReference type="ChEBI" id="CHEBI:15379"/>
        <dbReference type="ChEBI" id="CHEBI:16240"/>
        <dbReference type="ChEBI" id="CHEBI:58856"/>
        <dbReference type="ChEBI" id="CHEBI:65111"/>
        <dbReference type="EC" id="1.3.3.6"/>
    </reaction>
</comment>
<dbReference type="SUPFAM" id="SSF47203">
    <property type="entry name" value="Acyl-CoA dehydrogenase C-terminal domain-like"/>
    <property type="match status" value="1"/>
</dbReference>
<dbReference type="InterPro" id="IPR009100">
    <property type="entry name" value="AcylCoA_DH/oxidase_NM_dom_sf"/>
</dbReference>
<dbReference type="InterPro" id="IPR036250">
    <property type="entry name" value="AcylCo_DH-like_C"/>
</dbReference>
<keyword evidence="12" id="KW-0576">Peroxisome</keyword>
<dbReference type="GO" id="GO:0033540">
    <property type="term" value="P:fatty acid beta-oxidation using acyl-CoA oxidase"/>
    <property type="evidence" value="ECO:0007669"/>
    <property type="project" value="TreeGrafter"/>
</dbReference>
<comment type="subcellular location">
    <subcellularLocation>
        <location evidence="3">Peroxisome</location>
    </subcellularLocation>
</comment>
<dbReference type="EC" id="1.3.3.6" evidence="6"/>
<dbReference type="InterPro" id="IPR037069">
    <property type="entry name" value="AcylCoA_DH/ox_N_sf"/>
</dbReference>
<dbReference type="Proteomes" id="UP000278143">
    <property type="component" value="Unassembled WGS sequence"/>
</dbReference>
<comment type="cofactor">
    <cofactor evidence="2">
        <name>FAD</name>
        <dbReference type="ChEBI" id="CHEBI:57692"/>
    </cofactor>
</comment>
<dbReference type="PANTHER" id="PTHR10909">
    <property type="entry name" value="ELECTRON TRANSPORT OXIDOREDUCTASE"/>
    <property type="match status" value="1"/>
</dbReference>
<evidence type="ECO:0000256" key="12">
    <source>
        <dbReference type="ARBA" id="ARBA00023140"/>
    </source>
</evidence>
<dbReference type="Pfam" id="PF14749">
    <property type="entry name" value="Acyl-CoA_ox_N"/>
    <property type="match status" value="1"/>
</dbReference>
<dbReference type="Gene3D" id="1.20.140.10">
    <property type="entry name" value="Butyryl-CoA Dehydrogenase, subunit A, domain 3"/>
    <property type="match status" value="1"/>
</dbReference>
<dbReference type="Pfam" id="PF22924">
    <property type="entry name" value="ACOX_C_alpha1"/>
    <property type="match status" value="1"/>
</dbReference>
<evidence type="ECO:0000256" key="7">
    <source>
        <dbReference type="ARBA" id="ARBA00022630"/>
    </source>
</evidence>
<protein>
    <recommendedName>
        <fullName evidence="6">acyl-CoA oxidase</fullName>
        <ecNumber evidence="6">1.3.3.6</ecNumber>
    </recommendedName>
</protein>